<dbReference type="AlphaFoldDB" id="A0A1S7PYK2"/>
<dbReference type="InterPro" id="IPR011650">
    <property type="entry name" value="Peptidase_M20_dimer"/>
</dbReference>
<dbReference type="GO" id="GO:0006508">
    <property type="term" value="P:proteolysis"/>
    <property type="evidence" value="ECO:0007669"/>
    <property type="project" value="UniProtKB-KW"/>
</dbReference>
<keyword evidence="3" id="KW-0378">Hydrolase</keyword>
<evidence type="ECO:0000256" key="2">
    <source>
        <dbReference type="ARBA" id="ARBA00022723"/>
    </source>
</evidence>
<dbReference type="InterPro" id="IPR002933">
    <property type="entry name" value="Peptidase_M20"/>
</dbReference>
<evidence type="ECO:0000259" key="5">
    <source>
        <dbReference type="Pfam" id="PF07687"/>
    </source>
</evidence>
<evidence type="ECO:0000256" key="3">
    <source>
        <dbReference type="ARBA" id="ARBA00022801"/>
    </source>
</evidence>
<feature type="coiled-coil region" evidence="4">
    <location>
        <begin position="21"/>
        <end position="48"/>
    </location>
</feature>
<dbReference type="Gene3D" id="3.30.70.360">
    <property type="match status" value="1"/>
</dbReference>
<sequence>MSRQSAIERAAACFDDGSFERDLSRRVLRRTESQNEEQREELTLYLEQEMLPAFAAMGFSCTILRDPTADLPFLIAERFEGDRLPTVLGYGHGDVVRGQDEGWAKGLSPFVMSERNGRWYGRGTADNKGQHSVNMAALKAVLETRGRLGFNAKYLIEMGEERGSPGLREICRNHGERLKADLLIASDGPRLNAERPTVFLGARGGITFDLVIEAREGGHHSGNWGGALSNPGVQLAHAVASLVGPTGQIRVPELVPEELPKAVREALADCEIDGGPDGPKIDPDWGEPGLSTAERVFGWCALEVLAFETGNPRAPVNAIPPRAWARLQLRFVVGIDPQAVLPAVRRHLDRQGFGMVEIASAGDEIFRATRLDPRDPWVDFTLRSIARTTGRKPALLPNLGGSLPNDIFADILKLRTIWVPHSYPGCSQHAPNEHLPKEIAREALALMAGLYWDIGEGDTPPV</sequence>
<dbReference type="Gene3D" id="3.40.630.10">
    <property type="entry name" value="Zn peptidases"/>
    <property type="match status" value="1"/>
</dbReference>
<evidence type="ECO:0000256" key="1">
    <source>
        <dbReference type="ARBA" id="ARBA00022670"/>
    </source>
</evidence>
<accession>A0A1S7PYK2</accession>
<dbReference type="InterPro" id="IPR051458">
    <property type="entry name" value="Cyt/Met_Dipeptidase"/>
</dbReference>
<dbReference type="GO" id="GO:0008233">
    <property type="term" value="F:peptidase activity"/>
    <property type="evidence" value="ECO:0007669"/>
    <property type="project" value="UniProtKB-KW"/>
</dbReference>
<proteinExistence type="predicted"/>
<keyword evidence="4" id="KW-0175">Coiled coil</keyword>
<feature type="domain" description="Peptidase M20 dimerisation" evidence="5">
    <location>
        <begin position="201"/>
        <end position="350"/>
    </location>
</feature>
<reference evidence="6 7" key="1">
    <citation type="submission" date="2016-01" db="EMBL/GenBank/DDBJ databases">
        <authorList>
            <person name="Oliw E.H."/>
        </authorList>
    </citation>
    <scope>NUCLEOTIDE SEQUENCE [LARGE SCALE GENOMIC DNA]</scope>
    <source>
        <strain evidence="6 7">Zutra 3-1</strain>
    </source>
</reference>
<dbReference type="PANTHER" id="PTHR43270">
    <property type="entry name" value="BETA-ALA-HIS DIPEPTIDASE"/>
    <property type="match status" value="1"/>
</dbReference>
<dbReference type="RefSeq" id="WP_080817393.1">
    <property type="nucleotide sequence ID" value="NZ_LT009748.1"/>
</dbReference>
<dbReference type="EMBL" id="FBWG01000014">
    <property type="protein sequence ID" value="CUX28588.1"/>
    <property type="molecule type" value="Genomic_DNA"/>
</dbReference>
<name>A0A1S7PYK2_9HYPH</name>
<evidence type="ECO:0000313" key="7">
    <source>
        <dbReference type="Proteomes" id="UP000191987"/>
    </source>
</evidence>
<keyword evidence="2" id="KW-0479">Metal-binding</keyword>
<gene>
    <name evidence="6" type="ORF">AGR7C_Cc210004</name>
</gene>
<dbReference type="PANTHER" id="PTHR43270:SF12">
    <property type="entry name" value="SUCCINYL-DIAMINOPIMELATE DESUCCINYLASE"/>
    <property type="match status" value="1"/>
</dbReference>
<evidence type="ECO:0000313" key="6">
    <source>
        <dbReference type="EMBL" id="CUX28588.1"/>
    </source>
</evidence>
<evidence type="ECO:0000256" key="4">
    <source>
        <dbReference type="SAM" id="Coils"/>
    </source>
</evidence>
<dbReference type="GO" id="GO:0046872">
    <property type="term" value="F:metal ion binding"/>
    <property type="evidence" value="ECO:0007669"/>
    <property type="project" value="UniProtKB-KW"/>
</dbReference>
<organism evidence="6 7">
    <name type="scientific">Agrobacterium deltaense Zutra 3/1</name>
    <dbReference type="NCBI Taxonomy" id="1183427"/>
    <lineage>
        <taxon>Bacteria</taxon>
        <taxon>Pseudomonadati</taxon>
        <taxon>Pseudomonadota</taxon>
        <taxon>Alphaproteobacteria</taxon>
        <taxon>Hyphomicrobiales</taxon>
        <taxon>Rhizobiaceae</taxon>
        <taxon>Rhizobium/Agrobacterium group</taxon>
        <taxon>Agrobacterium</taxon>
    </lineage>
</organism>
<dbReference type="Proteomes" id="UP000191987">
    <property type="component" value="Unassembled WGS sequence"/>
</dbReference>
<dbReference type="Pfam" id="PF07687">
    <property type="entry name" value="M20_dimer"/>
    <property type="match status" value="1"/>
</dbReference>
<keyword evidence="1" id="KW-0645">Protease</keyword>
<dbReference type="SUPFAM" id="SSF53187">
    <property type="entry name" value="Zn-dependent exopeptidases"/>
    <property type="match status" value="1"/>
</dbReference>
<protein>
    <submittedName>
        <fullName evidence="6">Putative metallo-dependent peptidase</fullName>
    </submittedName>
</protein>
<dbReference type="Pfam" id="PF01546">
    <property type="entry name" value="Peptidase_M20"/>
    <property type="match status" value="1"/>
</dbReference>
<dbReference type="NCBIfam" id="NF005478">
    <property type="entry name" value="PRK07079.1"/>
    <property type="match status" value="1"/>
</dbReference>